<dbReference type="AlphaFoldDB" id="E4RXS5"/>
<reference key="1">
    <citation type="submission" date="2010-11" db="EMBL/GenBank/DDBJ databases">
        <title>The complete genome of Leadbetterella byssophila DSM 17132.</title>
        <authorList>
            <consortium name="US DOE Joint Genome Institute (JGI-PGF)"/>
            <person name="Lucas S."/>
            <person name="Copeland A."/>
            <person name="Lapidus A."/>
            <person name="Glavina del Rio T."/>
            <person name="Dalin E."/>
            <person name="Tice H."/>
            <person name="Bruce D."/>
            <person name="Goodwin L."/>
            <person name="Pitluck S."/>
            <person name="Kyrpides N."/>
            <person name="Mavromatis K."/>
            <person name="Ivanova N."/>
            <person name="Teshima H."/>
            <person name="Brettin T."/>
            <person name="Detter J.C."/>
            <person name="Han C."/>
            <person name="Tapia R."/>
            <person name="Land M."/>
            <person name="Hauser L."/>
            <person name="Markowitz V."/>
            <person name="Cheng J.-F."/>
            <person name="Hugenholtz P."/>
            <person name="Woyke T."/>
            <person name="Wu D."/>
            <person name="Tindall B."/>
            <person name="Pomrenke H.G."/>
            <person name="Brambilla E."/>
            <person name="Klenk H.-P."/>
            <person name="Eisen J.A."/>
        </authorList>
    </citation>
    <scope>NUCLEOTIDE SEQUENCE [LARGE SCALE GENOMIC DNA]</scope>
    <source>
        <strain>DSM 17132</strain>
    </source>
</reference>
<accession>E4RXS5</accession>
<proteinExistence type="predicted"/>
<evidence type="ECO:0000313" key="3">
    <source>
        <dbReference type="Proteomes" id="UP000007435"/>
    </source>
</evidence>
<dbReference type="Pfam" id="PF04230">
    <property type="entry name" value="PS_pyruv_trans"/>
    <property type="match status" value="1"/>
</dbReference>
<gene>
    <name evidence="2" type="ordered locus">Lbys_2474</name>
</gene>
<keyword evidence="3" id="KW-1185">Reference proteome</keyword>
<dbReference type="eggNOG" id="COG2327">
    <property type="taxonomic scope" value="Bacteria"/>
</dbReference>
<organism evidence="2 3">
    <name type="scientific">Leadbetterella byssophila (strain DSM 17132 / JCM 16389 / KACC 11308 / NBRC 106382 / 4M15)</name>
    <dbReference type="NCBI Taxonomy" id="649349"/>
    <lineage>
        <taxon>Bacteria</taxon>
        <taxon>Pseudomonadati</taxon>
        <taxon>Bacteroidota</taxon>
        <taxon>Cytophagia</taxon>
        <taxon>Cytophagales</taxon>
        <taxon>Leadbetterellaceae</taxon>
        <taxon>Leadbetterella</taxon>
    </lineage>
</organism>
<reference evidence="2 3" key="2">
    <citation type="journal article" date="2011" name="Stand. Genomic Sci.">
        <title>Complete genome sequence of Leadbetterella byssophila type strain (4M15).</title>
        <authorList>
            <person name="Abt B."/>
            <person name="Teshima H."/>
            <person name="Lucas S."/>
            <person name="Lapidus A."/>
            <person name="Del Rio T.G."/>
            <person name="Nolan M."/>
            <person name="Tice H."/>
            <person name="Cheng J.F."/>
            <person name="Pitluck S."/>
            <person name="Liolios K."/>
            <person name="Pagani I."/>
            <person name="Ivanova N."/>
            <person name="Mavromatis K."/>
            <person name="Pati A."/>
            <person name="Tapia R."/>
            <person name="Han C."/>
            <person name="Goodwin L."/>
            <person name="Chen A."/>
            <person name="Palaniappan K."/>
            <person name="Land M."/>
            <person name="Hauser L."/>
            <person name="Chang Y.J."/>
            <person name="Jeffries C.D."/>
            <person name="Rohde M."/>
            <person name="Goker M."/>
            <person name="Tindall B.J."/>
            <person name="Detter J.C."/>
            <person name="Woyke T."/>
            <person name="Bristow J."/>
            <person name="Eisen J.A."/>
            <person name="Markowitz V."/>
            <person name="Hugenholtz P."/>
            <person name="Klenk H.P."/>
            <person name="Kyrpides N.C."/>
        </authorList>
    </citation>
    <scope>NUCLEOTIDE SEQUENCE [LARGE SCALE GENOMIC DNA]</scope>
    <source>
        <strain evidence="3">DSM 17132 / JCM 16389 / KACC 11308 / NBRC 106382 / 4M15</strain>
    </source>
</reference>
<dbReference type="Proteomes" id="UP000007435">
    <property type="component" value="Chromosome"/>
</dbReference>
<dbReference type="RefSeq" id="WP_013409179.1">
    <property type="nucleotide sequence ID" value="NC_014655.1"/>
</dbReference>
<protein>
    <recommendedName>
        <fullName evidence="1">Polysaccharide pyruvyl transferase domain-containing protein</fullName>
    </recommendedName>
</protein>
<dbReference type="InterPro" id="IPR007345">
    <property type="entry name" value="Polysacch_pyruvyl_Trfase"/>
</dbReference>
<evidence type="ECO:0000259" key="1">
    <source>
        <dbReference type="Pfam" id="PF04230"/>
    </source>
</evidence>
<feature type="domain" description="Polysaccharide pyruvyl transferase" evidence="1">
    <location>
        <begin position="13"/>
        <end position="312"/>
    </location>
</feature>
<sequence>MRIGILTLPLHTNYGGILQAYALQETLKLLGNEVWILDPSPLLKIPAYKKPFSYLKRAIRRIFLNTDDEIFFDVKYNREFKIISEHTEVFLKRKINRLEINDLYSVPKEFFDVLVVGSDQIWRPKYYPKIENAFLKFAKKWEVKRIAYAPSFGVDKWEYNTNDTLKCKELITLFHSVSVREDSGVKLVEEYFGRSAVHVADPTLLLPKEKYIELFKEADIPLSKGNFLTYILDLNSDIENLISEIECQCGLKAFKCNSEVENPKAKLNARIQPPVEQWIRGFYDAEFVLTDSFHACIFAIIFNKPFVVIGNRNRGLARFLSVLKKFGLEERLIYDPKDFDITMVSTPLNGQIEQRLEQFKEFSLNFLTNSLKS</sequence>
<dbReference type="OrthoDB" id="9799278at2"/>
<name>E4RXS5_LEAB4</name>
<dbReference type="STRING" id="649349.Lbys_2474"/>
<evidence type="ECO:0000313" key="2">
    <source>
        <dbReference type="EMBL" id="ADQ18139.1"/>
    </source>
</evidence>
<dbReference type="KEGG" id="lby:Lbys_2474"/>
<dbReference type="HOGENOM" id="CLU_025617_1_0_10"/>
<dbReference type="EMBL" id="CP002305">
    <property type="protein sequence ID" value="ADQ18139.1"/>
    <property type="molecule type" value="Genomic_DNA"/>
</dbReference>